<feature type="chain" id="PRO_5040866651" description="Lipoprotein" evidence="1">
    <location>
        <begin position="25"/>
        <end position="109"/>
    </location>
</feature>
<reference evidence="2" key="1">
    <citation type="journal article" date="2014" name="Int. J. Syst. Evol. Microbiol.">
        <title>Complete genome sequence of Corynebacterium casei LMG S-19264T (=DSM 44701T), isolated from a smear-ripened cheese.</title>
        <authorList>
            <consortium name="US DOE Joint Genome Institute (JGI-PGF)"/>
            <person name="Walter F."/>
            <person name="Albersmeier A."/>
            <person name="Kalinowski J."/>
            <person name="Ruckert C."/>
        </authorList>
    </citation>
    <scope>NUCLEOTIDE SEQUENCE</scope>
    <source>
        <strain evidence="2">VKM Ac-1069</strain>
    </source>
</reference>
<evidence type="ECO:0000256" key="1">
    <source>
        <dbReference type="SAM" id="SignalP"/>
    </source>
</evidence>
<comment type="caution">
    <text evidence="2">The sequence shown here is derived from an EMBL/GenBank/DDBJ whole genome shotgun (WGS) entry which is preliminary data.</text>
</comment>
<dbReference type="PROSITE" id="PS51257">
    <property type="entry name" value="PROKAR_LIPOPROTEIN"/>
    <property type="match status" value="1"/>
</dbReference>
<evidence type="ECO:0000313" key="2">
    <source>
        <dbReference type="EMBL" id="GLL12664.1"/>
    </source>
</evidence>
<evidence type="ECO:0008006" key="4">
    <source>
        <dbReference type="Google" id="ProtNLM"/>
    </source>
</evidence>
<dbReference type="Proteomes" id="UP001143463">
    <property type="component" value="Unassembled WGS sequence"/>
</dbReference>
<name>A0A9W6L5M1_9PSEU</name>
<accession>A0A9W6L5M1</accession>
<organism evidence="2 3">
    <name type="scientific">Pseudonocardia halophobica</name>
    <dbReference type="NCBI Taxonomy" id="29401"/>
    <lineage>
        <taxon>Bacteria</taxon>
        <taxon>Bacillati</taxon>
        <taxon>Actinomycetota</taxon>
        <taxon>Actinomycetes</taxon>
        <taxon>Pseudonocardiales</taxon>
        <taxon>Pseudonocardiaceae</taxon>
        <taxon>Pseudonocardia</taxon>
    </lineage>
</organism>
<evidence type="ECO:0000313" key="3">
    <source>
        <dbReference type="Proteomes" id="UP001143463"/>
    </source>
</evidence>
<protein>
    <recommendedName>
        <fullName evidence="4">Lipoprotein</fullName>
    </recommendedName>
</protein>
<keyword evidence="1" id="KW-0732">Signal</keyword>
<sequence length="109" mass="10992">MRALPRSRRLLTGLAAAVLTLGLAGCGGGSSSTQCGLDGCTVTFPRSGDASVSVLGVEARLVGVENDVAEIQVAGQQVRVPVGGQTEAGGFTVGVERVTDAEVVVRVRP</sequence>
<reference evidence="2" key="2">
    <citation type="submission" date="2023-01" db="EMBL/GenBank/DDBJ databases">
        <authorList>
            <person name="Sun Q."/>
            <person name="Evtushenko L."/>
        </authorList>
    </citation>
    <scope>NUCLEOTIDE SEQUENCE</scope>
    <source>
        <strain evidence="2">VKM Ac-1069</strain>
    </source>
</reference>
<gene>
    <name evidence="2" type="ORF">GCM10017577_38050</name>
</gene>
<keyword evidence="3" id="KW-1185">Reference proteome</keyword>
<dbReference type="RefSeq" id="WP_156067710.1">
    <property type="nucleotide sequence ID" value="NZ_BAAAUZ010000073.1"/>
</dbReference>
<feature type="signal peptide" evidence="1">
    <location>
        <begin position="1"/>
        <end position="24"/>
    </location>
</feature>
<dbReference type="AlphaFoldDB" id="A0A9W6L5M1"/>
<dbReference type="EMBL" id="BSFQ01000015">
    <property type="protein sequence ID" value="GLL12664.1"/>
    <property type="molecule type" value="Genomic_DNA"/>
</dbReference>
<proteinExistence type="predicted"/>